<feature type="domain" description="SPX" evidence="2">
    <location>
        <begin position="1"/>
        <end position="178"/>
    </location>
</feature>
<evidence type="ECO:0000313" key="4">
    <source>
        <dbReference type="Proteomes" id="UP000007305"/>
    </source>
</evidence>
<dbReference type="CDD" id="cd14481">
    <property type="entry name" value="SPX_AtSPX1_like"/>
    <property type="match status" value="1"/>
</dbReference>
<keyword evidence="4" id="KW-1185">Reference proteome</keyword>
<reference evidence="4" key="1">
    <citation type="submission" date="2015-12" db="EMBL/GenBank/DDBJ databases">
        <title>Update maize B73 reference genome by single molecule sequencing technologies.</title>
        <authorList>
            <consortium name="Maize Genome Sequencing Project"/>
            <person name="Ware D."/>
        </authorList>
    </citation>
    <scope>NUCLEOTIDE SEQUENCE [LARGE SCALE GENOMIC DNA]</scope>
    <source>
        <strain evidence="4">cv. B73</strain>
    </source>
</reference>
<dbReference type="PROSITE" id="PS51382">
    <property type="entry name" value="SPX"/>
    <property type="match status" value="1"/>
</dbReference>
<dbReference type="GO" id="GO:0070417">
    <property type="term" value="P:cellular response to cold"/>
    <property type="evidence" value="ECO:0007669"/>
    <property type="project" value="UniProtKB-ARBA"/>
</dbReference>
<dbReference type="InterPro" id="IPR004331">
    <property type="entry name" value="SPX_dom"/>
</dbReference>
<dbReference type="GO" id="GO:0016036">
    <property type="term" value="P:cellular response to phosphate starvation"/>
    <property type="evidence" value="ECO:0007669"/>
    <property type="project" value="InterPro"/>
</dbReference>
<dbReference type="Gramene" id="Zm00001eb063280_T005">
    <property type="protein sequence ID" value="Zm00001eb063280_P005"/>
    <property type="gene ID" value="Zm00001eb063280"/>
</dbReference>
<dbReference type="Pfam" id="PF03105">
    <property type="entry name" value="SPX"/>
    <property type="match status" value="2"/>
</dbReference>
<evidence type="ECO:0000256" key="1">
    <source>
        <dbReference type="SAM" id="MobiDB-lite"/>
    </source>
</evidence>
<feature type="compositionally biased region" description="Low complexity" evidence="1">
    <location>
        <begin position="52"/>
        <end position="61"/>
    </location>
</feature>
<dbReference type="Proteomes" id="UP000007305">
    <property type="component" value="Chromosome 1"/>
</dbReference>
<dbReference type="InterPro" id="IPR031142">
    <property type="entry name" value="SPX_prot"/>
</dbReference>
<evidence type="ECO:0000259" key="2">
    <source>
        <dbReference type="PROSITE" id="PS51382"/>
    </source>
</evidence>
<sequence>MKFGKDFRNHLEETLPAWRDKYLAYKALKKLIKNLVPREPAAAPPLPPPAPAAADAEGPGAPAAAHGNVNLANWFASILDAELHKLNEFYIEREEWYVIRLQVLKERIERVKAKKNDAFTSRSEFTEEMLEIRKDFVIIHGEMILLQTYSSLNFAGLVKILKKYDKRTGSSTARMANPARVPSLLRAHCQIPQRTPRFRMLGRMIRRCNQIRGTRMLPKGNRMHKASRLMNKQFFSHTLFNKTITIDKCKC</sequence>
<gene>
    <name evidence="3" type="primary">LOC100216718</name>
</gene>
<dbReference type="PANTHER" id="PTHR45978:SF7">
    <property type="entry name" value="SPX DOMAIN-CONTAINING PROTEIN 4"/>
    <property type="match status" value="1"/>
</dbReference>
<dbReference type="PANTHER" id="PTHR45978">
    <property type="entry name" value="SPX DOMAIN-CONTAINING PROTEIN 3"/>
    <property type="match status" value="1"/>
</dbReference>
<feature type="region of interest" description="Disordered" evidence="1">
    <location>
        <begin position="42"/>
        <end position="61"/>
    </location>
</feature>
<dbReference type="AlphaFoldDB" id="A0A804M6P0"/>
<dbReference type="EnsemblPlants" id="Zm00001eb063280_T005">
    <property type="protein sequence ID" value="Zm00001eb063280_P005"/>
    <property type="gene ID" value="Zm00001eb063280"/>
</dbReference>
<organism evidence="3 4">
    <name type="scientific">Zea mays</name>
    <name type="common">Maize</name>
    <dbReference type="NCBI Taxonomy" id="4577"/>
    <lineage>
        <taxon>Eukaryota</taxon>
        <taxon>Viridiplantae</taxon>
        <taxon>Streptophyta</taxon>
        <taxon>Embryophyta</taxon>
        <taxon>Tracheophyta</taxon>
        <taxon>Spermatophyta</taxon>
        <taxon>Magnoliopsida</taxon>
        <taxon>Liliopsida</taxon>
        <taxon>Poales</taxon>
        <taxon>Poaceae</taxon>
        <taxon>PACMAD clade</taxon>
        <taxon>Panicoideae</taxon>
        <taxon>Andropogonodae</taxon>
        <taxon>Andropogoneae</taxon>
        <taxon>Tripsacinae</taxon>
        <taxon>Zea</taxon>
    </lineage>
</organism>
<name>A0A804M6P0_MAIZE</name>
<proteinExistence type="predicted"/>
<accession>A0A804M6P0</accession>
<reference evidence="3" key="3">
    <citation type="submission" date="2021-05" db="UniProtKB">
        <authorList>
            <consortium name="EnsemblPlants"/>
        </authorList>
    </citation>
    <scope>IDENTIFICATION</scope>
    <source>
        <strain evidence="3">cv. B73</strain>
    </source>
</reference>
<reference evidence="3" key="2">
    <citation type="submission" date="2019-07" db="EMBL/GenBank/DDBJ databases">
        <authorList>
            <person name="Seetharam A."/>
            <person name="Woodhouse M."/>
            <person name="Cannon E."/>
        </authorList>
    </citation>
    <scope>NUCLEOTIDE SEQUENCE [LARGE SCALE GENOMIC DNA]</scope>
    <source>
        <strain evidence="3">cv. B73</strain>
    </source>
</reference>
<protein>
    <recommendedName>
        <fullName evidence="2">SPX domain-containing protein</fullName>
    </recommendedName>
</protein>
<feature type="compositionally biased region" description="Pro residues" evidence="1">
    <location>
        <begin position="42"/>
        <end position="51"/>
    </location>
</feature>
<evidence type="ECO:0000313" key="3">
    <source>
        <dbReference type="EnsemblPlants" id="Zm00001eb063280_P005"/>
    </source>
</evidence>
<dbReference type="OrthoDB" id="6493944at2759"/>